<dbReference type="InterPro" id="IPR038408">
    <property type="entry name" value="GNK2_sf"/>
</dbReference>
<evidence type="ECO:0000259" key="10">
    <source>
        <dbReference type="PROSITE" id="PS50011"/>
    </source>
</evidence>
<gene>
    <name evidence="12" type="ORF">O6P43_031194</name>
</gene>
<keyword evidence="8 12" id="KW-0675">Receptor</keyword>
<keyword evidence="6" id="KW-0418">Kinase</keyword>
<evidence type="ECO:0000256" key="3">
    <source>
        <dbReference type="ARBA" id="ARBA00022729"/>
    </source>
</evidence>
<dbReference type="Proteomes" id="UP001163823">
    <property type="component" value="Chromosome 13"/>
</dbReference>
<dbReference type="InterPro" id="IPR017441">
    <property type="entry name" value="Protein_kinase_ATP_BS"/>
</dbReference>
<dbReference type="Gene3D" id="3.30.200.20">
    <property type="entry name" value="Phosphorylase Kinase, domain 1"/>
    <property type="match status" value="1"/>
</dbReference>
<dbReference type="InterPro" id="IPR052059">
    <property type="entry name" value="CR_Ser/Thr_kinase"/>
</dbReference>
<dbReference type="PROSITE" id="PS50011">
    <property type="entry name" value="PROTEIN_KINASE_DOM"/>
    <property type="match status" value="1"/>
</dbReference>
<protein>
    <submittedName>
        <fullName evidence="12">Cysteine-rich receptor-kinase-like protein</fullName>
    </submittedName>
</protein>
<name>A0AAD7KUF5_QUISA</name>
<keyword evidence="5 9" id="KW-0547">Nucleotide-binding</keyword>
<evidence type="ECO:0000256" key="7">
    <source>
        <dbReference type="ARBA" id="ARBA00022840"/>
    </source>
</evidence>
<dbReference type="GO" id="GO:0004674">
    <property type="term" value="F:protein serine/threonine kinase activity"/>
    <property type="evidence" value="ECO:0007669"/>
    <property type="project" value="UniProtKB-KW"/>
</dbReference>
<dbReference type="Gene3D" id="3.30.430.20">
    <property type="entry name" value="Gnk2 domain, C-X8-C-X2-C motif"/>
    <property type="match status" value="1"/>
</dbReference>
<evidence type="ECO:0000313" key="12">
    <source>
        <dbReference type="EMBL" id="KAJ7946233.1"/>
    </source>
</evidence>
<dbReference type="CDD" id="cd23509">
    <property type="entry name" value="Gnk2-like"/>
    <property type="match status" value="1"/>
</dbReference>
<dbReference type="InterPro" id="IPR000719">
    <property type="entry name" value="Prot_kinase_dom"/>
</dbReference>
<feature type="domain" description="Gnk2-homologous" evidence="11">
    <location>
        <begin position="1"/>
        <end position="82"/>
    </location>
</feature>
<dbReference type="PANTHER" id="PTHR47973">
    <property type="entry name" value="CYSTEINE-RICH RECEPTOR-LIKE PROTEIN KINASE 3"/>
    <property type="match status" value="1"/>
</dbReference>
<evidence type="ECO:0000256" key="5">
    <source>
        <dbReference type="ARBA" id="ARBA00022741"/>
    </source>
</evidence>
<dbReference type="SUPFAM" id="SSF56112">
    <property type="entry name" value="Protein kinase-like (PK-like)"/>
    <property type="match status" value="1"/>
</dbReference>
<dbReference type="KEGG" id="qsa:O6P43_031194"/>
<organism evidence="12 13">
    <name type="scientific">Quillaja saponaria</name>
    <name type="common">Soap bark tree</name>
    <dbReference type="NCBI Taxonomy" id="32244"/>
    <lineage>
        <taxon>Eukaryota</taxon>
        <taxon>Viridiplantae</taxon>
        <taxon>Streptophyta</taxon>
        <taxon>Embryophyta</taxon>
        <taxon>Tracheophyta</taxon>
        <taxon>Spermatophyta</taxon>
        <taxon>Magnoliopsida</taxon>
        <taxon>eudicotyledons</taxon>
        <taxon>Gunneridae</taxon>
        <taxon>Pentapetalae</taxon>
        <taxon>rosids</taxon>
        <taxon>fabids</taxon>
        <taxon>Fabales</taxon>
        <taxon>Quillajaceae</taxon>
        <taxon>Quillaja</taxon>
    </lineage>
</organism>
<evidence type="ECO:0000256" key="1">
    <source>
        <dbReference type="ARBA" id="ARBA00022527"/>
    </source>
</evidence>
<keyword evidence="4" id="KW-0677">Repeat</keyword>
<dbReference type="PROSITE" id="PS00107">
    <property type="entry name" value="PROTEIN_KINASE_ATP"/>
    <property type="match status" value="1"/>
</dbReference>
<keyword evidence="1" id="KW-0723">Serine/threonine-protein kinase</keyword>
<evidence type="ECO:0000256" key="9">
    <source>
        <dbReference type="PROSITE-ProRule" id="PRU10141"/>
    </source>
</evidence>
<keyword evidence="13" id="KW-1185">Reference proteome</keyword>
<dbReference type="GO" id="GO:0005524">
    <property type="term" value="F:ATP binding"/>
    <property type="evidence" value="ECO:0007669"/>
    <property type="project" value="UniProtKB-UniRule"/>
</dbReference>
<evidence type="ECO:0000256" key="6">
    <source>
        <dbReference type="ARBA" id="ARBA00022777"/>
    </source>
</evidence>
<accession>A0AAD7KUF5</accession>
<dbReference type="PROSITE" id="PS51473">
    <property type="entry name" value="GNK2"/>
    <property type="match status" value="1"/>
</dbReference>
<dbReference type="EMBL" id="JARAOO010000013">
    <property type="protein sequence ID" value="KAJ7946233.1"/>
    <property type="molecule type" value="Genomic_DNA"/>
</dbReference>
<proteinExistence type="predicted"/>
<evidence type="ECO:0000313" key="13">
    <source>
        <dbReference type="Proteomes" id="UP001163823"/>
    </source>
</evidence>
<evidence type="ECO:0000256" key="8">
    <source>
        <dbReference type="ARBA" id="ARBA00023170"/>
    </source>
</evidence>
<dbReference type="InterPro" id="IPR011009">
    <property type="entry name" value="Kinase-like_dom_sf"/>
</dbReference>
<evidence type="ECO:0000256" key="4">
    <source>
        <dbReference type="ARBA" id="ARBA00022737"/>
    </source>
</evidence>
<keyword evidence="3" id="KW-0732">Signal</keyword>
<dbReference type="InterPro" id="IPR002902">
    <property type="entry name" value="GNK2"/>
</dbReference>
<evidence type="ECO:0000259" key="11">
    <source>
        <dbReference type="PROSITE" id="PS51473"/>
    </source>
</evidence>
<comment type="caution">
    <text evidence="12">The sequence shown here is derived from an EMBL/GenBank/DDBJ whole genome shotgun (WGS) entry which is preliminary data.</text>
</comment>
<feature type="binding site" evidence="9">
    <location>
        <position position="194"/>
    </location>
    <ligand>
        <name>ATP</name>
        <dbReference type="ChEBI" id="CHEBI:30616"/>
    </ligand>
</feature>
<sequence>MKNLLRDAAFAPAKKMFATGEIRFSVEKTIYGLAQCTRDISKDLCFSCLNYALQDLMACCSFLKDGILPSRNCNMKFALFRFFNTSDYLLTYSTTKGGKWKTWMVLLVSCGSILVLAVLVDKESQNALLKELASPKGVAITQGDLVTSEGMLFIDLATIQTATNDFSDINKLGQGGFGSVYKGVLPDGKEVAVKEIMARLRGIYK</sequence>
<evidence type="ECO:0000256" key="2">
    <source>
        <dbReference type="ARBA" id="ARBA00022679"/>
    </source>
</evidence>
<reference evidence="12" key="1">
    <citation type="journal article" date="2023" name="Science">
        <title>Elucidation of the pathway for biosynthesis of saponin adjuvants from the soapbark tree.</title>
        <authorList>
            <person name="Reed J."/>
            <person name="Orme A."/>
            <person name="El-Demerdash A."/>
            <person name="Owen C."/>
            <person name="Martin L.B.B."/>
            <person name="Misra R.C."/>
            <person name="Kikuchi S."/>
            <person name="Rejzek M."/>
            <person name="Martin A.C."/>
            <person name="Harkess A."/>
            <person name="Leebens-Mack J."/>
            <person name="Louveau T."/>
            <person name="Stephenson M.J."/>
            <person name="Osbourn A."/>
        </authorList>
    </citation>
    <scope>NUCLEOTIDE SEQUENCE</scope>
    <source>
        <strain evidence="12">S10</strain>
    </source>
</reference>
<keyword evidence="2" id="KW-0808">Transferase</keyword>
<keyword evidence="7 9" id="KW-0067">ATP-binding</keyword>
<dbReference type="AlphaFoldDB" id="A0AAD7KUF5"/>
<feature type="domain" description="Protein kinase" evidence="10">
    <location>
        <begin position="166"/>
        <end position="205"/>
    </location>
</feature>
<dbReference type="Pfam" id="PF01657">
    <property type="entry name" value="Stress-antifung"/>
    <property type="match status" value="1"/>
</dbReference>